<protein>
    <recommendedName>
        <fullName evidence="2">ESX secretion-associated protein EspG</fullName>
    </recommendedName>
</protein>
<accession>A0AAU3I392</accession>
<organism evidence="1">
    <name type="scientific">Streptomyces sp. NBC_01393</name>
    <dbReference type="NCBI Taxonomy" id="2903851"/>
    <lineage>
        <taxon>Bacteria</taxon>
        <taxon>Bacillati</taxon>
        <taxon>Actinomycetota</taxon>
        <taxon>Actinomycetes</taxon>
        <taxon>Kitasatosporales</taxon>
        <taxon>Streptomycetaceae</taxon>
        <taxon>Streptomyces</taxon>
    </lineage>
</organism>
<dbReference type="AlphaFoldDB" id="A0AAU3I392"/>
<name>A0AAU3I392_9ACTN</name>
<proteinExistence type="predicted"/>
<reference evidence="1" key="1">
    <citation type="submission" date="2022-10" db="EMBL/GenBank/DDBJ databases">
        <title>The complete genomes of actinobacterial strains from the NBC collection.</title>
        <authorList>
            <person name="Joergensen T.S."/>
            <person name="Alvarez Arevalo M."/>
            <person name="Sterndorff E.B."/>
            <person name="Faurdal D."/>
            <person name="Vuksanovic O."/>
            <person name="Mourched A.-S."/>
            <person name="Charusanti P."/>
            <person name="Shaw S."/>
            <person name="Blin K."/>
            <person name="Weber T."/>
        </authorList>
    </citation>
    <scope>NUCLEOTIDE SEQUENCE</scope>
    <source>
        <strain evidence="1">NBC_01393</strain>
    </source>
</reference>
<sequence>MKRAAEFTSPPQDYNVVVPDGWFQLPLDPDDRDRGIIALAERTFRGVDNAPHLRDQFMRDLQRKAKDAYKVGGIELYLSTLTIGPVPLASSLLISLPAPDEWPEYSDADELAEHLAGGHVGENAEIGVVELAMAGRAVRHRHREAPDPKTQMGNTLPTTNLTYYVQVPATKRWLMLNFSTPVDPLADRMVELFDTVSGTLHWT</sequence>
<dbReference type="EMBL" id="CP109546">
    <property type="protein sequence ID" value="WTZ11042.1"/>
    <property type="molecule type" value="Genomic_DNA"/>
</dbReference>
<evidence type="ECO:0000313" key="1">
    <source>
        <dbReference type="EMBL" id="WTZ11042.1"/>
    </source>
</evidence>
<gene>
    <name evidence="1" type="ORF">OG699_25530</name>
</gene>
<evidence type="ECO:0008006" key="2">
    <source>
        <dbReference type="Google" id="ProtNLM"/>
    </source>
</evidence>